<feature type="domain" description="NADH:flavin oxidoreductase/NADH oxidase N-terminal" evidence="1">
    <location>
        <begin position="1"/>
        <end position="305"/>
    </location>
</feature>
<dbReference type="GO" id="GO:0003959">
    <property type="term" value="F:NADPH dehydrogenase activity"/>
    <property type="evidence" value="ECO:0007669"/>
    <property type="project" value="TreeGrafter"/>
</dbReference>
<dbReference type="PANTHER" id="PTHR22893:SF91">
    <property type="entry name" value="NADPH DEHYDROGENASE 2-RELATED"/>
    <property type="match status" value="1"/>
</dbReference>
<dbReference type="GO" id="GO:0010181">
    <property type="term" value="F:FMN binding"/>
    <property type="evidence" value="ECO:0007669"/>
    <property type="project" value="InterPro"/>
</dbReference>
<dbReference type="SUPFAM" id="SSF51395">
    <property type="entry name" value="FMN-linked oxidoreductases"/>
    <property type="match status" value="1"/>
</dbReference>
<dbReference type="PANTHER" id="PTHR22893">
    <property type="entry name" value="NADH OXIDOREDUCTASE-RELATED"/>
    <property type="match status" value="1"/>
</dbReference>
<protein>
    <submittedName>
        <fullName evidence="2">FMN-linked oxidoreductase</fullName>
    </submittedName>
</protein>
<dbReference type="InterPro" id="IPR001155">
    <property type="entry name" value="OxRdtase_FMN_N"/>
</dbReference>
<dbReference type="InterPro" id="IPR045247">
    <property type="entry name" value="Oye-like"/>
</dbReference>
<gene>
    <name evidence="2" type="ORF">K435DRAFT_874878</name>
</gene>
<accession>A0A4S8KVK4</accession>
<dbReference type="Proteomes" id="UP000297245">
    <property type="component" value="Unassembled WGS sequence"/>
</dbReference>
<sequence length="333" mass="36569">MTRGKVTPSEAPVLGLVKEYYAQRTSTPGTLLVTEGTVIVPKAHGLPGLPGFRTDEQINGLEGDEVHAKGSFIFLQIMALGRDASKATLQARDPSLEVVGAAGDIPYTGGDQPRPLTQKEIQEYIELFVQAAKSAVEKAGFDGVEFLEDVSNNRMDEYGGSIENSARFVLEVVGAIGKAIGIEKTALRLSPWPTIFDMGMKDPIPTYTYLVTKLKELYPNLAYLGLIEPRTRGGDFEERELDERESNEFIQKIWSPRPLVLSGGYTRQTAIEKVETAEGVLIAFGRHFLANPDLPVRLEKDISLNPYDRSTSIPMGLIPRDTLITLSLLNESS</sequence>
<dbReference type="InterPro" id="IPR013785">
    <property type="entry name" value="Aldolase_TIM"/>
</dbReference>
<dbReference type="EMBL" id="ML179955">
    <property type="protein sequence ID" value="THU79962.1"/>
    <property type="molecule type" value="Genomic_DNA"/>
</dbReference>
<dbReference type="Pfam" id="PF00724">
    <property type="entry name" value="Oxidored_FMN"/>
    <property type="match status" value="1"/>
</dbReference>
<keyword evidence="3" id="KW-1185">Reference proteome</keyword>
<evidence type="ECO:0000313" key="3">
    <source>
        <dbReference type="Proteomes" id="UP000297245"/>
    </source>
</evidence>
<dbReference type="AlphaFoldDB" id="A0A4S8KVK4"/>
<evidence type="ECO:0000259" key="1">
    <source>
        <dbReference type="Pfam" id="PF00724"/>
    </source>
</evidence>
<name>A0A4S8KVK4_DENBC</name>
<proteinExistence type="predicted"/>
<evidence type="ECO:0000313" key="2">
    <source>
        <dbReference type="EMBL" id="THU79962.1"/>
    </source>
</evidence>
<dbReference type="Gene3D" id="3.20.20.70">
    <property type="entry name" value="Aldolase class I"/>
    <property type="match status" value="1"/>
</dbReference>
<dbReference type="OrthoDB" id="276546at2759"/>
<organism evidence="2 3">
    <name type="scientific">Dendrothele bispora (strain CBS 962.96)</name>
    <dbReference type="NCBI Taxonomy" id="1314807"/>
    <lineage>
        <taxon>Eukaryota</taxon>
        <taxon>Fungi</taxon>
        <taxon>Dikarya</taxon>
        <taxon>Basidiomycota</taxon>
        <taxon>Agaricomycotina</taxon>
        <taxon>Agaricomycetes</taxon>
        <taxon>Agaricomycetidae</taxon>
        <taxon>Agaricales</taxon>
        <taxon>Agaricales incertae sedis</taxon>
        <taxon>Dendrothele</taxon>
    </lineage>
</organism>
<reference evidence="2 3" key="1">
    <citation type="journal article" date="2019" name="Nat. Ecol. Evol.">
        <title>Megaphylogeny resolves global patterns of mushroom evolution.</title>
        <authorList>
            <person name="Varga T."/>
            <person name="Krizsan K."/>
            <person name="Foldi C."/>
            <person name="Dima B."/>
            <person name="Sanchez-Garcia M."/>
            <person name="Sanchez-Ramirez S."/>
            <person name="Szollosi G.J."/>
            <person name="Szarkandi J.G."/>
            <person name="Papp V."/>
            <person name="Albert L."/>
            <person name="Andreopoulos W."/>
            <person name="Angelini C."/>
            <person name="Antonin V."/>
            <person name="Barry K.W."/>
            <person name="Bougher N.L."/>
            <person name="Buchanan P."/>
            <person name="Buyck B."/>
            <person name="Bense V."/>
            <person name="Catcheside P."/>
            <person name="Chovatia M."/>
            <person name="Cooper J."/>
            <person name="Damon W."/>
            <person name="Desjardin D."/>
            <person name="Finy P."/>
            <person name="Geml J."/>
            <person name="Haridas S."/>
            <person name="Hughes K."/>
            <person name="Justo A."/>
            <person name="Karasinski D."/>
            <person name="Kautmanova I."/>
            <person name="Kiss B."/>
            <person name="Kocsube S."/>
            <person name="Kotiranta H."/>
            <person name="LaButti K.M."/>
            <person name="Lechner B.E."/>
            <person name="Liimatainen K."/>
            <person name="Lipzen A."/>
            <person name="Lukacs Z."/>
            <person name="Mihaltcheva S."/>
            <person name="Morgado L.N."/>
            <person name="Niskanen T."/>
            <person name="Noordeloos M.E."/>
            <person name="Ohm R.A."/>
            <person name="Ortiz-Santana B."/>
            <person name="Ovrebo C."/>
            <person name="Racz N."/>
            <person name="Riley R."/>
            <person name="Savchenko A."/>
            <person name="Shiryaev A."/>
            <person name="Soop K."/>
            <person name="Spirin V."/>
            <person name="Szebenyi C."/>
            <person name="Tomsovsky M."/>
            <person name="Tulloss R.E."/>
            <person name="Uehling J."/>
            <person name="Grigoriev I.V."/>
            <person name="Vagvolgyi C."/>
            <person name="Papp T."/>
            <person name="Martin F.M."/>
            <person name="Miettinen O."/>
            <person name="Hibbett D.S."/>
            <person name="Nagy L.G."/>
        </authorList>
    </citation>
    <scope>NUCLEOTIDE SEQUENCE [LARGE SCALE GENOMIC DNA]</scope>
    <source>
        <strain evidence="2 3">CBS 962.96</strain>
    </source>
</reference>